<evidence type="ECO:0000256" key="1">
    <source>
        <dbReference type="ARBA" id="ARBA00009431"/>
    </source>
</evidence>
<evidence type="ECO:0000313" key="10">
    <source>
        <dbReference type="Proteomes" id="UP000193642"/>
    </source>
</evidence>
<dbReference type="GO" id="GO:0006508">
    <property type="term" value="P:proteolysis"/>
    <property type="evidence" value="ECO:0007669"/>
    <property type="project" value="UniProtKB-KW"/>
</dbReference>
<dbReference type="EMBL" id="MCGO01000028">
    <property type="protein sequence ID" value="ORY42617.1"/>
    <property type="molecule type" value="Genomic_DNA"/>
</dbReference>
<dbReference type="PRINTS" id="PR00724">
    <property type="entry name" value="CRBOXYPTASEC"/>
</dbReference>
<dbReference type="Proteomes" id="UP000193642">
    <property type="component" value="Unassembled WGS sequence"/>
</dbReference>
<evidence type="ECO:0000256" key="7">
    <source>
        <dbReference type="RuleBase" id="RU361156"/>
    </source>
</evidence>
<dbReference type="Gene3D" id="3.40.50.1820">
    <property type="entry name" value="alpha/beta hydrolase"/>
    <property type="match status" value="1"/>
</dbReference>
<evidence type="ECO:0000256" key="8">
    <source>
        <dbReference type="SAM" id="SignalP"/>
    </source>
</evidence>
<reference evidence="9 10" key="1">
    <citation type="submission" date="2016-07" db="EMBL/GenBank/DDBJ databases">
        <title>Pervasive Adenine N6-methylation of Active Genes in Fungi.</title>
        <authorList>
            <consortium name="DOE Joint Genome Institute"/>
            <person name="Mondo S.J."/>
            <person name="Dannebaum R.O."/>
            <person name="Kuo R.C."/>
            <person name="Labutti K."/>
            <person name="Haridas S."/>
            <person name="Kuo A."/>
            <person name="Salamov A."/>
            <person name="Ahrendt S.R."/>
            <person name="Lipzen A."/>
            <person name="Sullivan W."/>
            <person name="Andreopoulos W.B."/>
            <person name="Clum A."/>
            <person name="Lindquist E."/>
            <person name="Daum C."/>
            <person name="Ramamoorthy G.K."/>
            <person name="Gryganskyi A."/>
            <person name="Culley D."/>
            <person name="Magnuson J.K."/>
            <person name="James T.Y."/>
            <person name="O'Malley M.A."/>
            <person name="Stajich J.E."/>
            <person name="Spatafora J.W."/>
            <person name="Visel A."/>
            <person name="Grigoriev I.V."/>
        </authorList>
    </citation>
    <scope>NUCLEOTIDE SEQUENCE [LARGE SCALE GENOMIC DNA]</scope>
    <source>
        <strain evidence="9 10">JEL800</strain>
    </source>
</reference>
<dbReference type="InterPro" id="IPR029058">
    <property type="entry name" value="AB_hydrolase_fold"/>
</dbReference>
<dbReference type="EC" id="3.4.16.-" evidence="7"/>
<dbReference type="InterPro" id="IPR001563">
    <property type="entry name" value="Peptidase_S10"/>
</dbReference>
<keyword evidence="2 7" id="KW-0121">Carboxypeptidase</keyword>
<accession>A0A1Y2C6T8</accession>
<comment type="similarity">
    <text evidence="1 7">Belongs to the peptidase S10 family.</text>
</comment>
<dbReference type="SUPFAM" id="SSF53474">
    <property type="entry name" value="alpha/beta-Hydrolases"/>
    <property type="match status" value="1"/>
</dbReference>
<dbReference type="OrthoDB" id="443318at2759"/>
<gene>
    <name evidence="9" type="ORF">BCR33DRAFT_718304</name>
</gene>
<dbReference type="Gene3D" id="1.10.287.410">
    <property type="match status" value="1"/>
</dbReference>
<dbReference type="AlphaFoldDB" id="A0A1Y2C6T8"/>
<feature type="signal peptide" evidence="8">
    <location>
        <begin position="1"/>
        <end position="15"/>
    </location>
</feature>
<evidence type="ECO:0000313" key="9">
    <source>
        <dbReference type="EMBL" id="ORY42617.1"/>
    </source>
</evidence>
<evidence type="ECO:0000256" key="3">
    <source>
        <dbReference type="ARBA" id="ARBA00022670"/>
    </source>
</evidence>
<name>A0A1Y2C6T8_9FUNG</name>
<dbReference type="PANTHER" id="PTHR11802">
    <property type="entry name" value="SERINE PROTEASE FAMILY S10 SERINE CARBOXYPEPTIDASE"/>
    <property type="match status" value="1"/>
</dbReference>
<dbReference type="Pfam" id="PF00450">
    <property type="entry name" value="Peptidase_S10"/>
    <property type="match status" value="1"/>
</dbReference>
<evidence type="ECO:0000256" key="5">
    <source>
        <dbReference type="ARBA" id="ARBA00022801"/>
    </source>
</evidence>
<evidence type="ECO:0000256" key="2">
    <source>
        <dbReference type="ARBA" id="ARBA00022645"/>
    </source>
</evidence>
<evidence type="ECO:0000256" key="4">
    <source>
        <dbReference type="ARBA" id="ARBA00022729"/>
    </source>
</evidence>
<comment type="caution">
    <text evidence="9">The sequence shown here is derived from an EMBL/GenBank/DDBJ whole genome shotgun (WGS) entry which is preliminary data.</text>
</comment>
<dbReference type="GO" id="GO:0004185">
    <property type="term" value="F:serine-type carboxypeptidase activity"/>
    <property type="evidence" value="ECO:0007669"/>
    <property type="project" value="UniProtKB-UniRule"/>
</dbReference>
<organism evidence="9 10">
    <name type="scientific">Rhizoclosmatium globosum</name>
    <dbReference type="NCBI Taxonomy" id="329046"/>
    <lineage>
        <taxon>Eukaryota</taxon>
        <taxon>Fungi</taxon>
        <taxon>Fungi incertae sedis</taxon>
        <taxon>Chytridiomycota</taxon>
        <taxon>Chytridiomycota incertae sedis</taxon>
        <taxon>Chytridiomycetes</taxon>
        <taxon>Chytridiales</taxon>
        <taxon>Chytriomycetaceae</taxon>
        <taxon>Rhizoclosmatium</taxon>
    </lineage>
</organism>
<sequence>MLSLLLHSIVASAFAFKQAPLVLQNGIRANEFTTFSTPSITNYAVHIKQHSTSSGSLDWCADDVKKATGYFETPQGFFFFALFDSRSSPQDDPFILWINGGPGCSSNLGLFMELGPCRVDPGGNSTSFNPYAWNSKANLLFLDQPVGVGFSYEKPGKKVGDSETAATEVDIFFQLLFFNLPRYAKNPVHLFGESYAGHYIPAIGRKIFRENNEAPSKNPNRIHVNLASIGIGNGWVRSLLQYDYFADYLIDEKYGPFITEEKYKSLKQKFPVCEFLGRQCERAPSKITCIPANYYCERAFAFPDEVKRNPYDVRMECDDEVAPCYTIQTDIDVYLNQKWVQELIGVDMEYVGCSGSVGTAFFYTGDGEFRYDTAVAELLEGDVKVLIYNGDADFVCNYIGSESWLNAMEWNGQGGYLAAPERPFIVEENEAGTFKTYGPLTYVKIYEAGHMVPYDKPVESLDMLTRWISESF</sequence>
<keyword evidence="10" id="KW-1185">Reference proteome</keyword>
<dbReference type="InterPro" id="IPR018202">
    <property type="entry name" value="Ser_caboxypep_ser_AS"/>
</dbReference>
<keyword evidence="5 7" id="KW-0378">Hydrolase</keyword>
<dbReference type="PANTHER" id="PTHR11802:SF113">
    <property type="entry name" value="SERINE CARBOXYPEPTIDASE CTSA-4.1"/>
    <property type="match status" value="1"/>
</dbReference>
<proteinExistence type="inferred from homology"/>
<keyword evidence="4 8" id="KW-0732">Signal</keyword>
<keyword evidence="6" id="KW-0325">Glycoprotein</keyword>
<dbReference type="PROSITE" id="PS00131">
    <property type="entry name" value="CARBOXYPEPT_SER_SER"/>
    <property type="match status" value="1"/>
</dbReference>
<evidence type="ECO:0000256" key="6">
    <source>
        <dbReference type="ARBA" id="ARBA00023180"/>
    </source>
</evidence>
<dbReference type="GO" id="GO:0000324">
    <property type="term" value="C:fungal-type vacuole"/>
    <property type="evidence" value="ECO:0007669"/>
    <property type="project" value="TreeGrafter"/>
</dbReference>
<keyword evidence="3 7" id="KW-0645">Protease</keyword>
<dbReference type="STRING" id="329046.A0A1Y2C6T8"/>
<protein>
    <recommendedName>
        <fullName evidence="7">Carboxypeptidase</fullName>
        <ecNumber evidence="7">3.4.16.-</ecNumber>
    </recommendedName>
</protein>
<feature type="chain" id="PRO_5012553521" description="Carboxypeptidase" evidence="8">
    <location>
        <begin position="16"/>
        <end position="472"/>
    </location>
</feature>